<evidence type="ECO:0000256" key="1">
    <source>
        <dbReference type="SAM" id="Coils"/>
    </source>
</evidence>
<dbReference type="InterPro" id="IPR014315">
    <property type="entry name" value="ABC_heterocyst_DevB"/>
</dbReference>
<feature type="coiled-coil region" evidence="1">
    <location>
        <begin position="218"/>
        <end position="372"/>
    </location>
</feature>
<feature type="transmembrane region" description="Helical" evidence="2">
    <location>
        <begin position="28"/>
        <end position="48"/>
    </location>
</feature>
<accession>A0AAE3GX77</accession>
<dbReference type="PANTHER" id="PTHR30469:SF15">
    <property type="entry name" value="HLYD FAMILY OF SECRETION PROTEINS"/>
    <property type="match status" value="1"/>
</dbReference>
<dbReference type="Pfam" id="PF25876">
    <property type="entry name" value="HH_MFP_RND"/>
    <property type="match status" value="1"/>
</dbReference>
<keyword evidence="2" id="KW-0812">Transmembrane</keyword>
<keyword evidence="5" id="KW-1185">Reference proteome</keyword>
<sequence>MGQIPDLKDQPNSKSVTHWVTKTKAFRFTIPIVVGGILATGVAAIYTLKYAQQRPTELSPSPSLPPPAIKSVTALGRLEPAGEVIQVSAPSSLEGARVQEILVNEGDWVRANQVIAVLDNRDRLQSDLDIAQKQVKIAQANLNKVKAGAKPGTINAQTAKIGRLGVESQGEKDARQTNINSLETQLIETQKAEDAKIQAQEKSIESKQAAIESQKAIMTAQVTSVNRLKEELDNAEEDFERYPKLAADGTISESEFKRRSLGVKTARGLYEEAQANLSQAQANLSQARANLSQEEAKLIEIQANKTQTLATLREKRTEAKVNRKKTEDVFQGQIKEEEATLEEIKEVRPVDVQQAEAEVERALAGVQKAQTDLKSLAYVDAKEAGQILKINKRPGAIVEQGKPIVEMGKTDQMIAIAEVYESDISKVRIGQRVTINSEGKAFSGELHGNVREIGLKIGKKDSLSTDPAADVDSRVVEVKIRLRPEDNKRVAGLTFSKVIVEIFL</sequence>
<dbReference type="Gene3D" id="1.10.287.470">
    <property type="entry name" value="Helix hairpin bin"/>
    <property type="match status" value="1"/>
</dbReference>
<dbReference type="Proteomes" id="UP001204953">
    <property type="component" value="Unassembled WGS sequence"/>
</dbReference>
<dbReference type="Gene3D" id="2.40.30.170">
    <property type="match status" value="1"/>
</dbReference>
<feature type="domain" description="Multidrug resistance protein MdtA-like alpha-helical hairpin" evidence="3">
    <location>
        <begin position="230"/>
        <end position="286"/>
    </location>
</feature>
<evidence type="ECO:0000256" key="2">
    <source>
        <dbReference type="SAM" id="Phobius"/>
    </source>
</evidence>
<dbReference type="GO" id="GO:1990281">
    <property type="term" value="C:efflux pump complex"/>
    <property type="evidence" value="ECO:0007669"/>
    <property type="project" value="TreeGrafter"/>
</dbReference>
<gene>
    <name evidence="4" type="ORF">NJ959_24170</name>
</gene>
<proteinExistence type="predicted"/>
<evidence type="ECO:0000313" key="4">
    <source>
        <dbReference type="EMBL" id="MCP2731528.1"/>
    </source>
</evidence>
<keyword evidence="1" id="KW-0175">Coiled coil</keyword>
<dbReference type="AlphaFoldDB" id="A0AAE3GX77"/>
<dbReference type="PANTHER" id="PTHR30469">
    <property type="entry name" value="MULTIDRUG RESISTANCE PROTEIN MDTA"/>
    <property type="match status" value="1"/>
</dbReference>
<reference evidence="4" key="1">
    <citation type="submission" date="2022-06" db="EMBL/GenBank/DDBJ databases">
        <title>New cyanobacteria of genus Symplocastrum in benthos of Lake Baikal.</title>
        <authorList>
            <person name="Sorokovikova E."/>
            <person name="Tikhonova I."/>
            <person name="Krasnopeev A."/>
            <person name="Evseev P."/>
            <person name="Gladkikh A."/>
            <person name="Belykh O."/>
        </authorList>
    </citation>
    <scope>NUCLEOTIDE SEQUENCE</scope>
    <source>
        <strain evidence="4">BBK-W-15</strain>
    </source>
</reference>
<dbReference type="NCBIfam" id="TIGR02971">
    <property type="entry name" value="heterocyst_DevB"/>
    <property type="match status" value="1"/>
</dbReference>
<comment type="caution">
    <text evidence="4">The sequence shown here is derived from an EMBL/GenBank/DDBJ whole genome shotgun (WGS) entry which is preliminary data.</text>
</comment>
<dbReference type="GO" id="GO:0015562">
    <property type="term" value="F:efflux transmembrane transporter activity"/>
    <property type="evidence" value="ECO:0007669"/>
    <property type="project" value="TreeGrafter"/>
</dbReference>
<dbReference type="Gene3D" id="2.40.50.100">
    <property type="match status" value="1"/>
</dbReference>
<name>A0AAE3GX77_9CYAN</name>
<dbReference type="InterPro" id="IPR058624">
    <property type="entry name" value="MdtA-like_HH"/>
</dbReference>
<keyword evidence="2" id="KW-0472">Membrane</keyword>
<protein>
    <submittedName>
        <fullName evidence="4">HlyD family efflux transporter periplasmic adaptor subunit</fullName>
    </submittedName>
</protein>
<keyword evidence="2" id="KW-1133">Transmembrane helix</keyword>
<evidence type="ECO:0000313" key="5">
    <source>
        <dbReference type="Proteomes" id="UP001204953"/>
    </source>
</evidence>
<evidence type="ECO:0000259" key="3">
    <source>
        <dbReference type="Pfam" id="PF25876"/>
    </source>
</evidence>
<dbReference type="EMBL" id="JAMZMM010000345">
    <property type="protein sequence ID" value="MCP2731528.1"/>
    <property type="molecule type" value="Genomic_DNA"/>
</dbReference>
<organism evidence="4 5">
    <name type="scientific">Limnofasciculus baicalensis BBK-W-15</name>
    <dbReference type="NCBI Taxonomy" id="2699891"/>
    <lineage>
        <taxon>Bacteria</taxon>
        <taxon>Bacillati</taxon>
        <taxon>Cyanobacteriota</taxon>
        <taxon>Cyanophyceae</taxon>
        <taxon>Coleofasciculales</taxon>
        <taxon>Coleofasciculaceae</taxon>
        <taxon>Limnofasciculus</taxon>
        <taxon>Limnofasciculus baicalensis</taxon>
    </lineage>
</organism>